<feature type="coiled-coil region" evidence="6">
    <location>
        <begin position="67"/>
        <end position="104"/>
    </location>
</feature>
<feature type="domain" description="Rod shape-determining protein MreC beta-barrel core" evidence="7">
    <location>
        <begin position="121"/>
        <end position="279"/>
    </location>
</feature>
<evidence type="ECO:0000313" key="8">
    <source>
        <dbReference type="EMBL" id="PRR77305.1"/>
    </source>
</evidence>
<dbReference type="OrthoDB" id="9792313at2"/>
<dbReference type="Proteomes" id="UP000239706">
    <property type="component" value="Unassembled WGS sequence"/>
</dbReference>
<dbReference type="Gene3D" id="2.40.10.340">
    <property type="entry name" value="Rod shape-determining protein MreC, domain 1"/>
    <property type="match status" value="1"/>
</dbReference>
<dbReference type="AlphaFoldDB" id="A0A2T0B126"/>
<dbReference type="InterPro" id="IPR007221">
    <property type="entry name" value="MreC"/>
</dbReference>
<name>A0A2T0B126_9CLOT</name>
<proteinExistence type="inferred from homology"/>
<comment type="caution">
    <text evidence="8">The sequence shown here is derived from an EMBL/GenBank/DDBJ whole genome shotgun (WGS) entry which is preliminary data.</text>
</comment>
<evidence type="ECO:0000256" key="4">
    <source>
        <dbReference type="ARBA" id="ARBA00032089"/>
    </source>
</evidence>
<evidence type="ECO:0000256" key="1">
    <source>
        <dbReference type="ARBA" id="ARBA00009369"/>
    </source>
</evidence>
<dbReference type="Gene3D" id="2.40.10.350">
    <property type="entry name" value="Rod shape-determining protein MreC, domain 2"/>
    <property type="match status" value="1"/>
</dbReference>
<gene>
    <name evidence="8" type="primary">mreC</name>
    <name evidence="8" type="ORF">CLLI_24760</name>
</gene>
<evidence type="ECO:0000256" key="5">
    <source>
        <dbReference type="PIRNR" id="PIRNR038471"/>
    </source>
</evidence>
<keyword evidence="6" id="KW-0175">Coiled coil</keyword>
<dbReference type="RefSeq" id="WP_106064514.1">
    <property type="nucleotide sequence ID" value="NZ_PVXO01000066.1"/>
</dbReference>
<dbReference type="InterPro" id="IPR042177">
    <property type="entry name" value="Cell/Rod_1"/>
</dbReference>
<evidence type="ECO:0000256" key="2">
    <source>
        <dbReference type="ARBA" id="ARBA00013855"/>
    </source>
</evidence>
<dbReference type="Pfam" id="PF04085">
    <property type="entry name" value="MreC"/>
    <property type="match status" value="1"/>
</dbReference>
<dbReference type="InterPro" id="IPR042175">
    <property type="entry name" value="Cell/Rod_MreC_2"/>
</dbReference>
<dbReference type="GO" id="GO:0005886">
    <property type="term" value="C:plasma membrane"/>
    <property type="evidence" value="ECO:0007669"/>
    <property type="project" value="TreeGrafter"/>
</dbReference>
<organism evidence="8 9">
    <name type="scientific">Clostridium liquoris</name>
    <dbReference type="NCBI Taxonomy" id="1289519"/>
    <lineage>
        <taxon>Bacteria</taxon>
        <taxon>Bacillati</taxon>
        <taxon>Bacillota</taxon>
        <taxon>Clostridia</taxon>
        <taxon>Eubacteriales</taxon>
        <taxon>Clostridiaceae</taxon>
        <taxon>Clostridium</taxon>
    </lineage>
</organism>
<comment type="similarity">
    <text evidence="1 5">Belongs to the MreC family.</text>
</comment>
<keyword evidence="3 5" id="KW-0133">Cell shape</keyword>
<dbReference type="PANTHER" id="PTHR34138">
    <property type="entry name" value="CELL SHAPE-DETERMINING PROTEIN MREC"/>
    <property type="match status" value="1"/>
</dbReference>
<comment type="function">
    <text evidence="5">Involved in formation and maintenance of cell shape.</text>
</comment>
<dbReference type="PIRSF" id="PIRSF038471">
    <property type="entry name" value="MreC"/>
    <property type="match status" value="1"/>
</dbReference>
<dbReference type="GO" id="GO:0008360">
    <property type="term" value="P:regulation of cell shape"/>
    <property type="evidence" value="ECO:0007669"/>
    <property type="project" value="UniProtKB-KW"/>
</dbReference>
<dbReference type="EMBL" id="PVXO01000066">
    <property type="protein sequence ID" value="PRR77305.1"/>
    <property type="molecule type" value="Genomic_DNA"/>
</dbReference>
<evidence type="ECO:0000259" key="7">
    <source>
        <dbReference type="Pfam" id="PF04085"/>
    </source>
</evidence>
<sequence>MNFLKNKLAVTIIVLSVTFLTLIGYSYKRDKVSVVENGVGVTINSVQGIFYNMNSKVKGFVEFFSSFSQVKKDNEELKKENNELQSKAADYDVLKAENERLRKMFNFKNQNSQYNYIGCDIIGKSGGTFLDEFVINKGRNDGIEKQMVVITNDGLVGQITSVGSNWSVVQTLSNENMAVSGIVQSTRESVGIIKGYKDSNNKQLAKLYYLPEDSKVKKGDSILTSGIGTETGTGVGGLYPKGIKIGYVVDVEEDKGKVMKNAIVQPYVDFNKLEEVFVVVPKNKLDMKN</sequence>
<dbReference type="InterPro" id="IPR055342">
    <property type="entry name" value="MreC_beta-barrel_core"/>
</dbReference>
<dbReference type="PANTHER" id="PTHR34138:SF1">
    <property type="entry name" value="CELL SHAPE-DETERMINING PROTEIN MREC"/>
    <property type="match status" value="1"/>
</dbReference>
<accession>A0A2T0B126</accession>
<keyword evidence="9" id="KW-1185">Reference proteome</keyword>
<reference evidence="8 9" key="1">
    <citation type="submission" date="2018-03" db="EMBL/GenBank/DDBJ databases">
        <title>Genome sequence of Clostridium liquoris DSM 100320.</title>
        <authorList>
            <person name="Poehlein A."/>
            <person name="Daniel R."/>
        </authorList>
    </citation>
    <scope>NUCLEOTIDE SEQUENCE [LARGE SCALE GENOMIC DNA]</scope>
    <source>
        <strain evidence="8 9">DSM 100320</strain>
    </source>
</reference>
<dbReference type="NCBIfam" id="TIGR00219">
    <property type="entry name" value="mreC"/>
    <property type="match status" value="1"/>
</dbReference>
<protein>
    <recommendedName>
        <fullName evidence="2 5">Cell shape-determining protein MreC</fullName>
    </recommendedName>
    <alternativeName>
        <fullName evidence="4 5">Cell shape protein MreC</fullName>
    </alternativeName>
</protein>
<evidence type="ECO:0000256" key="6">
    <source>
        <dbReference type="SAM" id="Coils"/>
    </source>
</evidence>
<evidence type="ECO:0000313" key="9">
    <source>
        <dbReference type="Proteomes" id="UP000239706"/>
    </source>
</evidence>
<evidence type="ECO:0000256" key="3">
    <source>
        <dbReference type="ARBA" id="ARBA00022960"/>
    </source>
</evidence>